<dbReference type="GO" id="GO:0005634">
    <property type="term" value="C:nucleus"/>
    <property type="evidence" value="ECO:0007669"/>
    <property type="project" value="InterPro"/>
</dbReference>
<feature type="region of interest" description="Disordered" evidence="4">
    <location>
        <begin position="100"/>
        <end position="126"/>
    </location>
</feature>
<keyword evidence="7" id="KW-1185">Reference proteome</keyword>
<evidence type="ECO:0000313" key="6">
    <source>
        <dbReference type="EMBL" id="OAA71267.1"/>
    </source>
</evidence>
<evidence type="ECO:0000256" key="1">
    <source>
        <dbReference type="ARBA" id="ARBA00010845"/>
    </source>
</evidence>
<evidence type="ECO:0000256" key="2">
    <source>
        <dbReference type="ARBA" id="ARBA00022829"/>
    </source>
</evidence>
<dbReference type="GeneID" id="30018110"/>
<feature type="region of interest" description="Disordered" evidence="4">
    <location>
        <begin position="405"/>
        <end position="455"/>
    </location>
</feature>
<comment type="caution">
    <text evidence="6">The sequence shown here is derived from an EMBL/GenBank/DDBJ whole genome shotgun (WGS) entry which is preliminary data.</text>
</comment>
<dbReference type="Proteomes" id="UP000076744">
    <property type="component" value="Unassembled WGS sequence"/>
</dbReference>
<evidence type="ECO:0000256" key="4">
    <source>
        <dbReference type="SAM" id="MobiDB-lite"/>
    </source>
</evidence>
<dbReference type="AlphaFoldDB" id="A0A168CDY7"/>
<name>A0A168CDY7_CORFA</name>
<gene>
    <name evidence="6" type="ORF">ISF_01818</name>
</gene>
<reference evidence="6 7" key="1">
    <citation type="journal article" date="2016" name="Genome Biol. Evol.">
        <title>Divergent and convergent evolution of fungal pathogenicity.</title>
        <authorList>
            <person name="Shang Y."/>
            <person name="Xiao G."/>
            <person name="Zheng P."/>
            <person name="Cen K."/>
            <person name="Zhan S."/>
            <person name="Wang C."/>
        </authorList>
    </citation>
    <scope>NUCLEOTIDE SEQUENCE [LARGE SCALE GENOMIC DNA]</scope>
    <source>
        <strain evidence="6 7">ARSEF 2679</strain>
    </source>
</reference>
<protein>
    <submittedName>
        <fullName evidence="6">Shugoshin</fullName>
    </submittedName>
</protein>
<feature type="compositionally biased region" description="Basic and acidic residues" evidence="4">
    <location>
        <begin position="426"/>
        <end position="438"/>
    </location>
</feature>
<feature type="compositionally biased region" description="Basic and acidic residues" evidence="4">
    <location>
        <begin position="184"/>
        <end position="200"/>
    </location>
</feature>
<evidence type="ECO:0000256" key="3">
    <source>
        <dbReference type="SAM" id="Coils"/>
    </source>
</evidence>
<dbReference type="EMBL" id="AZHB01000003">
    <property type="protein sequence ID" value="OAA71267.1"/>
    <property type="molecule type" value="Genomic_DNA"/>
</dbReference>
<dbReference type="InterPro" id="IPR011515">
    <property type="entry name" value="Shugoshin_C"/>
</dbReference>
<dbReference type="OrthoDB" id="5394106at2759"/>
<dbReference type="GO" id="GO:0000775">
    <property type="term" value="C:chromosome, centromeric region"/>
    <property type="evidence" value="ECO:0007669"/>
    <property type="project" value="InterPro"/>
</dbReference>
<comment type="similarity">
    <text evidence="1">Belongs to the shugoshin family.</text>
</comment>
<evidence type="ECO:0000259" key="5">
    <source>
        <dbReference type="Pfam" id="PF07557"/>
    </source>
</evidence>
<dbReference type="Pfam" id="PF07557">
    <property type="entry name" value="Shugoshin_C"/>
    <property type="match status" value="1"/>
</dbReference>
<accession>A0A168CDY7</accession>
<feature type="compositionally biased region" description="Polar residues" evidence="4">
    <location>
        <begin position="114"/>
        <end position="126"/>
    </location>
</feature>
<evidence type="ECO:0000313" key="7">
    <source>
        <dbReference type="Proteomes" id="UP000076744"/>
    </source>
</evidence>
<sequence length="493" mass="55742">MARLNEPAISTAESIEMLRKKMLRQNRELAKLNNTRALRIRELEEEVSRAQNDNLELRSRINELEQEAREHEERQEHTLKIRKALESQLTDWCTIVGGLGMEPPKRQSPPIESASKTRTSSLPARISPSQRRLRNIANDCEQLGHIAEHKAYSRESMNPEQIQALRLQADQEEATKLPSPSRPARQEPAKADTPPRETRARNFSSTIDSSPLVVSSPNLDDLHIGSTLATKTVTPMIRESRVHVDLTPDTPIAPPTKAGSKRKFTVEDYAARRKALMAKENNRPRVETKTISVLDNARGKTLKELTAIRREENRAKTQAAKEGRMPLAIKSTNDDIQSPKKRRTVPAHDISDADLPKPRFFLTVRPERQRVQEAEALAAMRYKARLAAAAEEYVRENPALADVTHLEETSRPSRRSRAAISYTEPNLRDKMRRPRNETFDAVSGEGKSRRFSHSELSTLDTKRGLSGLDAWTKFSVAHPRLTGLTTGKKLTPF</sequence>
<feature type="domain" description="Shugoshin C-terminal" evidence="5">
    <location>
        <begin position="410"/>
        <end position="433"/>
    </location>
</feature>
<proteinExistence type="inferred from homology"/>
<dbReference type="GO" id="GO:0045132">
    <property type="term" value="P:meiotic chromosome segregation"/>
    <property type="evidence" value="ECO:0007669"/>
    <property type="project" value="InterPro"/>
</dbReference>
<feature type="region of interest" description="Disordered" evidence="4">
    <location>
        <begin position="170"/>
        <end position="209"/>
    </location>
</feature>
<organism evidence="6 7">
    <name type="scientific">Cordyceps fumosorosea (strain ARSEF 2679)</name>
    <name type="common">Isaria fumosorosea</name>
    <dbReference type="NCBI Taxonomy" id="1081104"/>
    <lineage>
        <taxon>Eukaryota</taxon>
        <taxon>Fungi</taxon>
        <taxon>Dikarya</taxon>
        <taxon>Ascomycota</taxon>
        <taxon>Pezizomycotina</taxon>
        <taxon>Sordariomycetes</taxon>
        <taxon>Hypocreomycetidae</taxon>
        <taxon>Hypocreales</taxon>
        <taxon>Cordycipitaceae</taxon>
        <taxon>Cordyceps</taxon>
    </lineage>
</organism>
<keyword evidence="2" id="KW-0159">Chromosome partition</keyword>
<dbReference type="RefSeq" id="XP_018707148.1">
    <property type="nucleotide sequence ID" value="XM_018845425.1"/>
</dbReference>
<keyword evidence="3" id="KW-0175">Coiled coil</keyword>
<feature type="coiled-coil region" evidence="3">
    <location>
        <begin position="15"/>
        <end position="81"/>
    </location>
</feature>